<evidence type="ECO:0000256" key="1">
    <source>
        <dbReference type="SAM" id="MobiDB-lite"/>
    </source>
</evidence>
<proteinExistence type="predicted"/>
<protein>
    <recommendedName>
        <fullName evidence="4">SprT-like domain-containing protein</fullName>
    </recommendedName>
</protein>
<evidence type="ECO:0000313" key="2">
    <source>
        <dbReference type="EMBL" id="KAK8063186.1"/>
    </source>
</evidence>
<organism evidence="2 3">
    <name type="scientific">Apiospora saccharicola</name>
    <dbReference type="NCBI Taxonomy" id="335842"/>
    <lineage>
        <taxon>Eukaryota</taxon>
        <taxon>Fungi</taxon>
        <taxon>Dikarya</taxon>
        <taxon>Ascomycota</taxon>
        <taxon>Pezizomycotina</taxon>
        <taxon>Sordariomycetes</taxon>
        <taxon>Xylariomycetidae</taxon>
        <taxon>Amphisphaeriales</taxon>
        <taxon>Apiosporaceae</taxon>
        <taxon>Apiospora</taxon>
    </lineage>
</organism>
<keyword evidence="3" id="KW-1185">Reference proteome</keyword>
<feature type="compositionally biased region" description="Polar residues" evidence="1">
    <location>
        <begin position="270"/>
        <end position="286"/>
    </location>
</feature>
<comment type="caution">
    <text evidence="2">The sequence shown here is derived from an EMBL/GenBank/DDBJ whole genome shotgun (WGS) entry which is preliminary data.</text>
</comment>
<dbReference type="Proteomes" id="UP001446871">
    <property type="component" value="Unassembled WGS sequence"/>
</dbReference>
<evidence type="ECO:0000313" key="3">
    <source>
        <dbReference type="Proteomes" id="UP001446871"/>
    </source>
</evidence>
<sequence>MSQSRIRDLHVYTNESGSNVELPSSSTRYRIVEAAIHLALSLLESPQGRRSLVDVSKAILDNAGQRGHIYRDSLDNLPAWIDRFLKSIRNDCPGVYIDTTVKGEAYARRVNWGNDMQKYEAGQAVTIYIHNVLIDNMVYSRQHPEITENSYEMFKFQLGLVLAHEIIHCLTGFLLGTTSDTPPNVTLDRYGDTKKGEAGRMWEKRLLGGVVEMWSSPQDGLGKRQAGTPYLFDGGRQHAIGRRVSVEYINNFIKEGFSFPIATSIEAPATTRTQLSKEQSKETSALRTKRSMKNAPAASSPPPGASSSSTSYRRLPIESQATASQAYQETVSQRNQKTYDRR</sequence>
<feature type="region of interest" description="Disordered" evidence="1">
    <location>
        <begin position="270"/>
        <end position="342"/>
    </location>
</feature>
<accession>A0ABR1UYR1</accession>
<feature type="compositionally biased region" description="Polar residues" evidence="1">
    <location>
        <begin position="319"/>
        <end position="336"/>
    </location>
</feature>
<evidence type="ECO:0008006" key="4">
    <source>
        <dbReference type="Google" id="ProtNLM"/>
    </source>
</evidence>
<reference evidence="2 3" key="1">
    <citation type="submission" date="2023-01" db="EMBL/GenBank/DDBJ databases">
        <title>Analysis of 21 Apiospora genomes using comparative genomics revels a genus with tremendous synthesis potential of carbohydrate active enzymes and secondary metabolites.</title>
        <authorList>
            <person name="Sorensen T."/>
        </authorList>
    </citation>
    <scope>NUCLEOTIDE SEQUENCE [LARGE SCALE GENOMIC DNA]</scope>
    <source>
        <strain evidence="2 3">CBS 83171</strain>
    </source>
</reference>
<name>A0ABR1UYR1_9PEZI</name>
<gene>
    <name evidence="2" type="ORF">PG996_007838</name>
</gene>
<dbReference type="EMBL" id="JAQQWM010000005">
    <property type="protein sequence ID" value="KAK8063186.1"/>
    <property type="molecule type" value="Genomic_DNA"/>
</dbReference>